<dbReference type="Pfam" id="PF00652">
    <property type="entry name" value="Ricin_B_lectin"/>
    <property type="match status" value="1"/>
</dbReference>
<proteinExistence type="predicted"/>
<reference evidence="2 3" key="1">
    <citation type="journal article" date="2013" name="ISME J.">
        <title>A metabolic model for members of the genus Tetrasphaera involved in enhanced biological phosphorus removal.</title>
        <authorList>
            <person name="Kristiansen R."/>
            <person name="Nguyen H.T.T."/>
            <person name="Saunders A.M."/>
            <person name="Nielsen J.L."/>
            <person name="Wimmer R."/>
            <person name="Le V.Q."/>
            <person name="McIlroy S.J."/>
            <person name="Petrovski S."/>
            <person name="Seviour R.J."/>
            <person name="Calteau A."/>
            <person name="Nielsen K.L."/>
            <person name="Nielsen P.H."/>
        </authorList>
    </citation>
    <scope>NUCLEOTIDE SEQUENCE [LARGE SCALE GENOMIC DNA]</scope>
    <source>
        <strain evidence="2 3">T1-X7</strain>
    </source>
</reference>
<dbReference type="PROSITE" id="PS50231">
    <property type="entry name" value="RICIN_B_LECTIN"/>
    <property type="match status" value="1"/>
</dbReference>
<sequence length="283" mass="29115">MLGAPHAMASDVTLCGTNTVNVPEGSSGVGTGTYLTPGRSLAVQGAGAIWAGYLLIGLNGPGGFTWVGGAGYPAPSARADSLVGRVGAGPWQYIGSTGALTNTGTTTEPVQFVVNDNVHGNGSGAFGANYTTCDDSGSPASQYSVHEMVAAHSGKCLDVTGYGTAAGTNIQQWTCHGTTNQQWTPRPSRNGYFQLVARNSGECLDVADGGSYNSANVRQMPCAAQTNQEWSFVPADSGRDDYAVVLRSSGRCLDVSGVSTADGANVFVWDCLGGANQEWHFQG</sequence>
<dbReference type="Gene3D" id="2.80.10.50">
    <property type="match status" value="3"/>
</dbReference>
<dbReference type="CDD" id="cd00161">
    <property type="entry name" value="beta-trefoil_Ricin-like"/>
    <property type="match status" value="1"/>
</dbReference>
<protein>
    <recommendedName>
        <fullName evidence="1">Ricin B lectin domain-containing protein</fullName>
    </recommendedName>
</protein>
<comment type="caution">
    <text evidence="2">The sequence shown here is derived from an EMBL/GenBank/DDBJ whole genome shotgun (WGS) entry which is preliminary data.</text>
</comment>
<dbReference type="InterPro" id="IPR000772">
    <property type="entry name" value="Ricin_B_lectin"/>
</dbReference>
<gene>
    <name evidence="2" type="ORF">BN12_30022</name>
</gene>
<name>A0A077LXS4_9MICO</name>
<feature type="domain" description="Ricin B lectin" evidence="1">
    <location>
        <begin position="145"/>
        <end position="282"/>
    </location>
</feature>
<evidence type="ECO:0000259" key="1">
    <source>
        <dbReference type="SMART" id="SM00458"/>
    </source>
</evidence>
<dbReference type="SMART" id="SM00458">
    <property type="entry name" value="RICIN"/>
    <property type="match status" value="1"/>
</dbReference>
<organism evidence="2 3">
    <name type="scientific">Nostocoides japonicum T1-X7</name>
    <dbReference type="NCBI Taxonomy" id="1194083"/>
    <lineage>
        <taxon>Bacteria</taxon>
        <taxon>Bacillati</taxon>
        <taxon>Actinomycetota</taxon>
        <taxon>Actinomycetes</taxon>
        <taxon>Micrococcales</taxon>
        <taxon>Intrasporangiaceae</taxon>
        <taxon>Nostocoides</taxon>
    </lineage>
</organism>
<dbReference type="Proteomes" id="UP000035721">
    <property type="component" value="Unassembled WGS sequence"/>
</dbReference>
<keyword evidence="3" id="KW-1185">Reference proteome</keyword>
<evidence type="ECO:0000313" key="2">
    <source>
        <dbReference type="EMBL" id="CCH78496.1"/>
    </source>
</evidence>
<dbReference type="SUPFAM" id="SSF50370">
    <property type="entry name" value="Ricin B-like lectins"/>
    <property type="match status" value="1"/>
</dbReference>
<dbReference type="Gene3D" id="2.60.120.430">
    <property type="entry name" value="Galactose-binding lectin"/>
    <property type="match status" value="1"/>
</dbReference>
<accession>A0A077LXS4</accession>
<dbReference type="InterPro" id="IPR035992">
    <property type="entry name" value="Ricin_B-like_lectins"/>
</dbReference>
<dbReference type="EMBL" id="CAJB01000223">
    <property type="protein sequence ID" value="CCH78496.1"/>
    <property type="molecule type" value="Genomic_DNA"/>
</dbReference>
<evidence type="ECO:0000313" key="3">
    <source>
        <dbReference type="Proteomes" id="UP000035721"/>
    </source>
</evidence>
<dbReference type="AlphaFoldDB" id="A0A077LXS4"/>
<dbReference type="STRING" id="1194083.BN12_30022"/>